<accession>J5TI68</accession>
<dbReference type="HOGENOM" id="CLU_664272_0_0_1"/>
<evidence type="ECO:0008006" key="4">
    <source>
        <dbReference type="Google" id="ProtNLM"/>
    </source>
</evidence>
<comment type="caution">
    <text evidence="2">The sequence shown here is derived from an EMBL/GenBank/DDBJ whole genome shotgun (WGS) entry which is preliminary data.</text>
</comment>
<reference evidence="2 3" key="1">
    <citation type="journal article" date="2012" name="Eukaryot. Cell">
        <title>Draft genome sequence of CBS 2479, the standard type strain of Trichosporon asahii.</title>
        <authorList>
            <person name="Yang R.Y."/>
            <person name="Li H.T."/>
            <person name="Zhu H."/>
            <person name="Zhou G.P."/>
            <person name="Wang M."/>
            <person name="Wang L."/>
        </authorList>
    </citation>
    <scope>NUCLEOTIDE SEQUENCE [LARGE SCALE GENOMIC DNA]</scope>
    <source>
        <strain evidence="3">ATCC 90039 / CBS 2479 / JCM 2466 / KCTC 7840 / NCYC 2677 / UAMH 7654</strain>
    </source>
</reference>
<proteinExistence type="predicted"/>
<dbReference type="VEuPathDB" id="FungiDB:A1Q1_07815"/>
<evidence type="ECO:0000313" key="3">
    <source>
        <dbReference type="Proteomes" id="UP000002748"/>
    </source>
</evidence>
<dbReference type="RefSeq" id="XP_014182302.1">
    <property type="nucleotide sequence ID" value="XM_014326827.1"/>
</dbReference>
<evidence type="ECO:0000256" key="1">
    <source>
        <dbReference type="SAM" id="SignalP"/>
    </source>
</evidence>
<keyword evidence="1" id="KW-0732">Signal</keyword>
<organism evidence="2 3">
    <name type="scientific">Trichosporon asahii var. asahii (strain ATCC 90039 / CBS 2479 / JCM 2466 / KCTC 7840 / NBRC 103889/ NCYC 2677 / UAMH 7654)</name>
    <name type="common">Yeast</name>
    <dbReference type="NCBI Taxonomy" id="1186058"/>
    <lineage>
        <taxon>Eukaryota</taxon>
        <taxon>Fungi</taxon>
        <taxon>Dikarya</taxon>
        <taxon>Basidiomycota</taxon>
        <taxon>Agaricomycotina</taxon>
        <taxon>Tremellomycetes</taxon>
        <taxon>Trichosporonales</taxon>
        <taxon>Trichosporonaceae</taxon>
        <taxon>Trichosporon</taxon>
    </lineage>
</organism>
<name>J5TI68_TRIAS</name>
<dbReference type="AlphaFoldDB" id="J5TI68"/>
<dbReference type="EMBL" id="ALBS01000077">
    <property type="protein sequence ID" value="EJT51021.1"/>
    <property type="molecule type" value="Genomic_DNA"/>
</dbReference>
<feature type="signal peptide" evidence="1">
    <location>
        <begin position="1"/>
        <end position="18"/>
    </location>
</feature>
<sequence>MLPRLLLLLPVSLAAVCCDYIGDINEDALWKLRENFCNNVKGAEGNKDEGYYLKTSVEADSLHRTEFAFAAQNVQDEFPSCWEATENLINQCARQGHAHGSWENDAEFYGMTLGDSRANGRRKRSLDELHPVTTPEDFRNLNSGTYTLDGEDVTIEFQDSVPSSGAGGDAITPSDGSASKDFKTTQGIAASWNQTFSTTIDLKSVIRDMISQEKKARRGLGVKRDIHQRCDTKSSEGNTRWVILQGGDWEKEPERVSGCLPGHEDYFKGSGKETCQTFSLDLSGALEKAIASVTLAFNAEWKTCVYNKEALTQSGACHVMWTQQKMYWQRGFAIETRYSGNFMNAAPHIQADVKFVHTDGPQDEVIVLCDRGCCDLGACTDIPSRAQLTWDECEKVPEDRRSCYIIALSHLTAE</sequence>
<gene>
    <name evidence="2" type="ORF">A1Q1_07815</name>
</gene>
<protein>
    <recommendedName>
        <fullName evidence="4">Secreted protein</fullName>
    </recommendedName>
</protein>
<dbReference type="GeneID" id="25991327"/>
<dbReference type="Proteomes" id="UP000002748">
    <property type="component" value="Unassembled WGS sequence"/>
</dbReference>
<feature type="chain" id="PRO_5003784756" description="Secreted protein" evidence="1">
    <location>
        <begin position="19"/>
        <end position="414"/>
    </location>
</feature>
<evidence type="ECO:0000313" key="2">
    <source>
        <dbReference type="EMBL" id="EJT51021.1"/>
    </source>
</evidence>
<dbReference type="OrthoDB" id="2818900at2759"/>
<dbReference type="KEGG" id="tasa:A1Q1_07815"/>